<name>A0ABY4QSC7_9MYCO</name>
<dbReference type="Proteomes" id="UP001056610">
    <property type="component" value="Chromosome"/>
</dbReference>
<dbReference type="InterPro" id="IPR006037">
    <property type="entry name" value="RCK_C"/>
</dbReference>
<feature type="transmembrane region" description="Helical" evidence="2">
    <location>
        <begin position="233"/>
        <end position="254"/>
    </location>
</feature>
<reference evidence="5" key="1">
    <citation type="submission" date="2022-05" db="EMBL/GenBank/DDBJ databases">
        <title>A methanotrophic Mycobacterium dominates a cave microbial ecosystem.</title>
        <authorList>
            <person name="Van Spanning R.J.M."/>
            <person name="Guan Q."/>
            <person name="Melkonian C."/>
            <person name="Gallant J."/>
            <person name="Polerecky L."/>
            <person name="Flot J.-F."/>
            <person name="Brandt B.W."/>
            <person name="Braster M."/>
            <person name="Iturbe Espinoza P."/>
            <person name="Aerts J."/>
            <person name="Meima-Franke M."/>
            <person name="Piersma S.R."/>
            <person name="Bunduc C."/>
            <person name="Ummels R."/>
            <person name="Pain A."/>
            <person name="Fleming E.J."/>
            <person name="van der Wel N."/>
            <person name="Gherman V.D."/>
            <person name="Sarbu S.M."/>
            <person name="Bodelier P.L.E."/>
            <person name="Bitter W."/>
        </authorList>
    </citation>
    <scope>NUCLEOTIDE SEQUENCE</scope>
    <source>
        <strain evidence="5">Sulfur Cave</strain>
    </source>
</reference>
<dbReference type="PANTHER" id="PTHR43833">
    <property type="entry name" value="POTASSIUM CHANNEL PROTEIN 2-RELATED-RELATED"/>
    <property type="match status" value="1"/>
</dbReference>
<proteinExistence type="predicted"/>
<keyword evidence="2" id="KW-1133">Transmembrane helix</keyword>
<keyword evidence="2" id="KW-0472">Membrane</keyword>
<organism evidence="5 6">
    <name type="scientific">Candidatus Mycobacterium methanotrophicum</name>
    <dbReference type="NCBI Taxonomy" id="2943498"/>
    <lineage>
        <taxon>Bacteria</taxon>
        <taxon>Bacillati</taxon>
        <taxon>Actinomycetota</taxon>
        <taxon>Actinomycetes</taxon>
        <taxon>Mycobacteriales</taxon>
        <taxon>Mycobacteriaceae</taxon>
        <taxon>Mycobacterium</taxon>
    </lineage>
</organism>
<evidence type="ECO:0000313" key="5">
    <source>
        <dbReference type="EMBL" id="UQX13252.1"/>
    </source>
</evidence>
<sequence length="602" mass="65189">MHHHIIVSGDDALATTIVEELKRAGARVVKLDSAKLSDVGVARELVRAEVARAIAVVCAGDDDALNLEIALLARRANQNMRVVARLTNDVLRAAVADDNGPGAIFHVAELAAPSVVEACLSHTAHPFEAAGIKFVASGSEAPRDATLRELYGDLAPVAVIHGGNSPNRSEVVACPSRDHRVHAGDWTVMIGTADESADRGVKVALPVGTRARRPRLRRVLDAIRVVLDDFNPAFYPALMAAGILVITSMAVLHFNYQRPRMSWIDALYFTVETITTTGYGDFSFGQQVIWLRLFAVMLMFGGATTIALLVAFIADVLLSQRFVAAAARPRVRHLRNHIIVVGLSELGIRVVSDLVAAGHDVAVIERDEENRFLPAVRELDVPVIFGDATVIQTLESARPDRARAVAVVTRDDMINIETGIIMAEMLGPRVLPDVNRLAEVPVVLRVFERKLGFAVAQRFGFDGVRSTVELAVPWFIGAASGLEVLGTFSVGHSSFMVGAMRVAPGSELDGLQMFDVSTQIRIIAITRQDAPVQLRPSREERLRADDTVYLVGPYRELLGTLRKGLPPRQPTDDEGLRDGQDAQPATEEQGVSIDAARQARAG</sequence>
<feature type="domain" description="RCK N-terminal" evidence="3">
    <location>
        <begin position="335"/>
        <end position="465"/>
    </location>
</feature>
<evidence type="ECO:0000259" key="3">
    <source>
        <dbReference type="PROSITE" id="PS51201"/>
    </source>
</evidence>
<dbReference type="EMBL" id="CP097320">
    <property type="protein sequence ID" value="UQX13252.1"/>
    <property type="molecule type" value="Genomic_DNA"/>
</dbReference>
<dbReference type="Pfam" id="PF07885">
    <property type="entry name" value="Ion_trans_2"/>
    <property type="match status" value="1"/>
</dbReference>
<feature type="domain" description="RCK C-terminal" evidence="4">
    <location>
        <begin position="485"/>
        <end position="566"/>
    </location>
</feature>
<dbReference type="PROSITE" id="PS51201">
    <property type="entry name" value="RCK_N"/>
    <property type="match status" value="1"/>
</dbReference>
<dbReference type="InterPro" id="IPR013099">
    <property type="entry name" value="K_chnl_dom"/>
</dbReference>
<keyword evidence="6" id="KW-1185">Reference proteome</keyword>
<dbReference type="InterPro" id="IPR003148">
    <property type="entry name" value="RCK_N"/>
</dbReference>
<dbReference type="Pfam" id="PF02254">
    <property type="entry name" value="TrkA_N"/>
    <property type="match status" value="1"/>
</dbReference>
<dbReference type="PROSITE" id="PS51202">
    <property type="entry name" value="RCK_C"/>
    <property type="match status" value="1"/>
</dbReference>
<accession>A0ABY4QSC7</accession>
<dbReference type="RefSeq" id="WP_219069590.1">
    <property type="nucleotide sequence ID" value="NZ_CAJUXY010000059.1"/>
</dbReference>
<gene>
    <name evidence="5" type="ORF">M5I08_20935</name>
</gene>
<protein>
    <submittedName>
        <fullName evidence="5">NAD-binding protein</fullName>
    </submittedName>
</protein>
<evidence type="ECO:0000259" key="4">
    <source>
        <dbReference type="PROSITE" id="PS51202"/>
    </source>
</evidence>
<feature type="region of interest" description="Disordered" evidence="1">
    <location>
        <begin position="561"/>
        <end position="602"/>
    </location>
</feature>
<dbReference type="InterPro" id="IPR050721">
    <property type="entry name" value="Trk_Ktr_HKT_K-transport"/>
</dbReference>
<keyword evidence="2" id="KW-0812">Transmembrane</keyword>
<dbReference type="PANTHER" id="PTHR43833:SF11">
    <property type="entry name" value="VOLTAGE-GATED POTASSIUM CHANNEL KCH"/>
    <property type="match status" value="1"/>
</dbReference>
<evidence type="ECO:0000256" key="2">
    <source>
        <dbReference type="SAM" id="Phobius"/>
    </source>
</evidence>
<evidence type="ECO:0000313" key="6">
    <source>
        <dbReference type="Proteomes" id="UP001056610"/>
    </source>
</evidence>
<evidence type="ECO:0000256" key="1">
    <source>
        <dbReference type="SAM" id="MobiDB-lite"/>
    </source>
</evidence>
<feature type="compositionally biased region" description="Basic and acidic residues" evidence="1">
    <location>
        <begin position="570"/>
        <end position="580"/>
    </location>
</feature>
<feature type="transmembrane region" description="Helical" evidence="2">
    <location>
        <begin position="289"/>
        <end position="314"/>
    </location>
</feature>